<dbReference type="SUPFAM" id="SSF56176">
    <property type="entry name" value="FAD-binding/transporter-associated domain-like"/>
    <property type="match status" value="1"/>
</dbReference>
<dbReference type="InterPro" id="IPR016169">
    <property type="entry name" value="FAD-bd_PCMH_sub2"/>
</dbReference>
<protein>
    <submittedName>
        <fullName evidence="4">FAD binding domain protein</fullName>
    </submittedName>
</protein>
<feature type="domain" description="FAD-binding PCMH-type" evidence="3">
    <location>
        <begin position="21"/>
        <end position="136"/>
    </location>
</feature>
<accession>A0A9W9LFP3</accession>
<evidence type="ECO:0000256" key="2">
    <source>
        <dbReference type="ARBA" id="ARBA00023002"/>
    </source>
</evidence>
<gene>
    <name evidence="4" type="ORF">N7492_008154</name>
</gene>
<dbReference type="InterPro" id="IPR016166">
    <property type="entry name" value="FAD-bd_PCMH"/>
</dbReference>
<reference evidence="4" key="2">
    <citation type="journal article" date="2023" name="IMA Fungus">
        <title>Comparative genomic study of the Penicillium genus elucidates a diverse pangenome and 15 lateral gene transfer events.</title>
        <authorList>
            <person name="Petersen C."/>
            <person name="Sorensen T."/>
            <person name="Nielsen M.R."/>
            <person name="Sondergaard T.E."/>
            <person name="Sorensen J.L."/>
            <person name="Fitzpatrick D.A."/>
            <person name="Frisvad J.C."/>
            <person name="Nielsen K.L."/>
        </authorList>
    </citation>
    <scope>NUCLEOTIDE SEQUENCE</scope>
    <source>
        <strain evidence="4">IBT 21917</strain>
    </source>
</reference>
<keyword evidence="2" id="KW-0560">Oxidoreductase</keyword>
<dbReference type="PROSITE" id="PS51387">
    <property type="entry name" value="FAD_PCMH"/>
    <property type="match status" value="1"/>
</dbReference>
<dbReference type="InterPro" id="IPR006094">
    <property type="entry name" value="Oxid_FAD_bind_N"/>
</dbReference>
<evidence type="ECO:0000259" key="3">
    <source>
        <dbReference type="PROSITE" id="PS51387"/>
    </source>
</evidence>
<evidence type="ECO:0000313" key="5">
    <source>
        <dbReference type="Proteomes" id="UP001146351"/>
    </source>
</evidence>
<dbReference type="GO" id="GO:0071949">
    <property type="term" value="F:FAD binding"/>
    <property type="evidence" value="ECO:0007669"/>
    <property type="project" value="InterPro"/>
</dbReference>
<dbReference type="Proteomes" id="UP001146351">
    <property type="component" value="Unassembled WGS sequence"/>
</dbReference>
<reference evidence="4" key="1">
    <citation type="submission" date="2022-11" db="EMBL/GenBank/DDBJ databases">
        <authorList>
            <person name="Petersen C."/>
        </authorList>
    </citation>
    <scope>NUCLEOTIDE SEQUENCE</scope>
    <source>
        <strain evidence="4">IBT 21917</strain>
    </source>
</reference>
<dbReference type="GO" id="GO:0016491">
    <property type="term" value="F:oxidoreductase activity"/>
    <property type="evidence" value="ECO:0007669"/>
    <property type="project" value="UniProtKB-KW"/>
</dbReference>
<dbReference type="PANTHER" id="PTHR13878:SF91">
    <property type="entry name" value="FAD BINDING DOMAIN PROTEIN (AFU_ORTHOLOGUE AFUA_6G12070)-RELATED"/>
    <property type="match status" value="1"/>
</dbReference>
<dbReference type="Pfam" id="PF01565">
    <property type="entry name" value="FAD_binding_4"/>
    <property type="match status" value="1"/>
</dbReference>
<dbReference type="InterPro" id="IPR036318">
    <property type="entry name" value="FAD-bd_PCMH-like_sf"/>
</dbReference>
<sequence>MAAWWTNSSCSPFMDADTSCTIGPLIRYAANVTSATDVQRVLRFADEHNIRVVIRNTGHDYLGKSPGAGAIALWMHHLKGIQYEAEYKSPGYTGPAIRVGAGVQGFEAENAAHLAWKVHPPRRLSDPYSKYLHQAA</sequence>
<dbReference type="EMBL" id="JAPQKO010000006">
    <property type="protein sequence ID" value="KAJ5155351.1"/>
    <property type="molecule type" value="Genomic_DNA"/>
</dbReference>
<evidence type="ECO:0000256" key="1">
    <source>
        <dbReference type="ARBA" id="ARBA00005466"/>
    </source>
</evidence>
<organism evidence="4 5">
    <name type="scientific">Penicillium capsulatum</name>
    <dbReference type="NCBI Taxonomy" id="69766"/>
    <lineage>
        <taxon>Eukaryota</taxon>
        <taxon>Fungi</taxon>
        <taxon>Dikarya</taxon>
        <taxon>Ascomycota</taxon>
        <taxon>Pezizomycotina</taxon>
        <taxon>Eurotiomycetes</taxon>
        <taxon>Eurotiomycetidae</taxon>
        <taxon>Eurotiales</taxon>
        <taxon>Aspergillaceae</taxon>
        <taxon>Penicillium</taxon>
    </lineage>
</organism>
<name>A0A9W9LFP3_9EURO</name>
<dbReference type="Gene3D" id="3.30.465.10">
    <property type="match status" value="1"/>
</dbReference>
<comment type="caution">
    <text evidence="4">The sequence shown here is derived from an EMBL/GenBank/DDBJ whole genome shotgun (WGS) entry which is preliminary data.</text>
</comment>
<keyword evidence="5" id="KW-1185">Reference proteome</keyword>
<evidence type="ECO:0000313" key="4">
    <source>
        <dbReference type="EMBL" id="KAJ5155351.1"/>
    </source>
</evidence>
<comment type="similarity">
    <text evidence="1">Belongs to the oxygen-dependent FAD-linked oxidoreductase family.</text>
</comment>
<proteinExistence type="inferred from homology"/>
<dbReference type="OrthoDB" id="9983560at2759"/>
<dbReference type="PANTHER" id="PTHR13878">
    <property type="entry name" value="GULONOLACTONE OXIDASE"/>
    <property type="match status" value="1"/>
</dbReference>
<dbReference type="InterPro" id="IPR050432">
    <property type="entry name" value="FAD-linked_Oxidoreductases_BP"/>
</dbReference>
<dbReference type="AlphaFoldDB" id="A0A9W9LFP3"/>